<dbReference type="Proteomes" id="UP000192532">
    <property type="component" value="Unassembled WGS sequence"/>
</dbReference>
<reference evidence="9 10" key="1">
    <citation type="journal article" date="2016" name="PLoS ONE">
        <title>Comparative Genomics Analysis of Streptococcus tigurinus Strains Identifies Genetic Elements Specifically and Uniquely Present in Highly Virulent Strains.</title>
        <authorList>
            <person name="Diene S.M."/>
            <person name="Francois P."/>
            <person name="Zbinden A."/>
            <person name="Entenza J.M."/>
            <person name="Resch G."/>
        </authorList>
    </citation>
    <scope>NUCLEOTIDE SEQUENCE [LARGE SCALE GENOMIC DNA]</scope>
    <source>
        <strain evidence="9 10">859</strain>
    </source>
</reference>
<keyword evidence="4" id="KW-0663">Pyridoxal phosphate</keyword>
<dbReference type="Pfam" id="PF00266">
    <property type="entry name" value="Aminotran_5"/>
    <property type="match status" value="1"/>
</dbReference>
<evidence type="ECO:0000256" key="2">
    <source>
        <dbReference type="ARBA" id="ARBA00006490"/>
    </source>
</evidence>
<gene>
    <name evidence="9" type="ORF">ATE37_03865</name>
</gene>
<feature type="domain" description="Aminotransferase class V" evidence="8">
    <location>
        <begin position="2"/>
        <end position="365"/>
    </location>
</feature>
<evidence type="ECO:0000256" key="7">
    <source>
        <dbReference type="RuleBase" id="RU004504"/>
    </source>
</evidence>
<evidence type="ECO:0000256" key="1">
    <source>
        <dbReference type="ARBA" id="ARBA00001933"/>
    </source>
</evidence>
<dbReference type="Gene3D" id="3.90.1150.10">
    <property type="entry name" value="Aspartate Aminotransferase, domain 1"/>
    <property type="match status" value="1"/>
</dbReference>
<evidence type="ECO:0000256" key="3">
    <source>
        <dbReference type="ARBA" id="ARBA00022723"/>
    </source>
</evidence>
<name>A0A1X0X1R2_STROR</name>
<dbReference type="GO" id="GO:0008483">
    <property type="term" value="F:transaminase activity"/>
    <property type="evidence" value="ECO:0007669"/>
    <property type="project" value="UniProtKB-KW"/>
</dbReference>
<evidence type="ECO:0000259" key="8">
    <source>
        <dbReference type="Pfam" id="PF00266"/>
    </source>
</evidence>
<evidence type="ECO:0000313" key="9">
    <source>
        <dbReference type="EMBL" id="ORJ32891.1"/>
    </source>
</evidence>
<dbReference type="InterPro" id="IPR016454">
    <property type="entry name" value="Cysteine_dSase"/>
</dbReference>
<evidence type="ECO:0000256" key="6">
    <source>
        <dbReference type="ARBA" id="ARBA00023014"/>
    </source>
</evidence>
<protein>
    <submittedName>
        <fullName evidence="9">Aminotransferase V</fullName>
    </submittedName>
</protein>
<dbReference type="EMBL" id="LNVH01000001">
    <property type="protein sequence ID" value="ORJ32891.1"/>
    <property type="molecule type" value="Genomic_DNA"/>
</dbReference>
<organism evidence="9 10">
    <name type="scientific">Streptococcus oralis subsp. tigurinus</name>
    <dbReference type="NCBI Taxonomy" id="1077464"/>
    <lineage>
        <taxon>Bacteria</taxon>
        <taxon>Bacillati</taxon>
        <taxon>Bacillota</taxon>
        <taxon>Bacilli</taxon>
        <taxon>Lactobacillales</taxon>
        <taxon>Streptococcaceae</taxon>
        <taxon>Streptococcus</taxon>
    </lineage>
</organism>
<dbReference type="InterPro" id="IPR020578">
    <property type="entry name" value="Aminotrans_V_PyrdxlP_BS"/>
</dbReference>
<dbReference type="Gene3D" id="3.40.640.10">
    <property type="entry name" value="Type I PLP-dependent aspartate aminotransferase-like (Major domain)"/>
    <property type="match status" value="1"/>
</dbReference>
<evidence type="ECO:0000256" key="5">
    <source>
        <dbReference type="ARBA" id="ARBA00023004"/>
    </source>
</evidence>
<dbReference type="PROSITE" id="PS00595">
    <property type="entry name" value="AA_TRANSFER_CLASS_5"/>
    <property type="match status" value="1"/>
</dbReference>
<dbReference type="InterPro" id="IPR015422">
    <property type="entry name" value="PyrdxlP-dep_Trfase_small"/>
</dbReference>
<keyword evidence="5" id="KW-0408">Iron</keyword>
<sequence length="380" mass="41649">MIYFDNSATTRPYPEALETYTQVASKIVGNPSSLHRLGDQATRILDASRQQIADLIGKKSDEIFFTSGGTEGDNWVIKGVAFEKAQFGKHIIVSAIEHPAVKESALWLKGQGFDVDFAPVDSRGFVDVEALGALIRPDTTLVSIMAVNNEIGSIQPIEAISELLADKPTISFHVDAVQALAKIPTEKYLTDRVDFATFSSHKFHGVRGVGFVYIKSGKKITPLLTGGGQERDYRSTTENVAGIAATAKALRLSMEKLDIFVSKTGQMKSVIRQALLNYPYIFVFSDEDDFAPHILTFGIKGVRGEVIVHAFEDYDIFISTTSACSSKAGKPAGTLIAMGVDKDKAQSAVRLSLDLENDMSQVEQFLTKLKLIYNQTRKVR</sequence>
<dbReference type="PANTHER" id="PTHR11601:SF50">
    <property type="entry name" value="CYSTEINE DESULFURASE ISCS 2-RELATED"/>
    <property type="match status" value="1"/>
</dbReference>
<comment type="cofactor">
    <cofactor evidence="1 7">
        <name>pyridoxal 5'-phosphate</name>
        <dbReference type="ChEBI" id="CHEBI:597326"/>
    </cofactor>
</comment>
<evidence type="ECO:0000256" key="4">
    <source>
        <dbReference type="ARBA" id="ARBA00022898"/>
    </source>
</evidence>
<dbReference type="GO" id="GO:0051536">
    <property type="term" value="F:iron-sulfur cluster binding"/>
    <property type="evidence" value="ECO:0007669"/>
    <property type="project" value="UniProtKB-KW"/>
</dbReference>
<dbReference type="InterPro" id="IPR015424">
    <property type="entry name" value="PyrdxlP-dep_Trfase"/>
</dbReference>
<dbReference type="SUPFAM" id="SSF53383">
    <property type="entry name" value="PLP-dependent transferases"/>
    <property type="match status" value="1"/>
</dbReference>
<dbReference type="GO" id="GO:0046872">
    <property type="term" value="F:metal ion binding"/>
    <property type="evidence" value="ECO:0007669"/>
    <property type="project" value="UniProtKB-KW"/>
</dbReference>
<keyword evidence="3" id="KW-0479">Metal-binding</keyword>
<proteinExistence type="inferred from homology"/>
<dbReference type="Gene3D" id="1.10.260.50">
    <property type="match status" value="1"/>
</dbReference>
<comment type="caution">
    <text evidence="9">The sequence shown here is derived from an EMBL/GenBank/DDBJ whole genome shotgun (WGS) entry which is preliminary data.</text>
</comment>
<keyword evidence="6" id="KW-0411">Iron-sulfur</keyword>
<evidence type="ECO:0000313" key="10">
    <source>
        <dbReference type="Proteomes" id="UP000192532"/>
    </source>
</evidence>
<dbReference type="PANTHER" id="PTHR11601">
    <property type="entry name" value="CYSTEINE DESULFURYLASE FAMILY MEMBER"/>
    <property type="match status" value="1"/>
</dbReference>
<keyword evidence="9" id="KW-0032">Aminotransferase</keyword>
<dbReference type="RefSeq" id="WP_084867005.1">
    <property type="nucleotide sequence ID" value="NZ_LNVH01000001.1"/>
</dbReference>
<comment type="similarity">
    <text evidence="2">Belongs to the class-V pyridoxal-phosphate-dependent aminotransferase family. NifS/IscS subfamily.</text>
</comment>
<dbReference type="InterPro" id="IPR000192">
    <property type="entry name" value="Aminotrans_V_dom"/>
</dbReference>
<keyword evidence="9" id="KW-0808">Transferase</keyword>
<accession>A0A1X0X1R2</accession>
<dbReference type="PIRSF" id="PIRSF005572">
    <property type="entry name" value="NifS"/>
    <property type="match status" value="1"/>
</dbReference>
<dbReference type="AlphaFoldDB" id="A0A1X0X1R2"/>
<dbReference type="InterPro" id="IPR015421">
    <property type="entry name" value="PyrdxlP-dep_Trfase_major"/>
</dbReference>